<dbReference type="NCBIfam" id="TIGR01682">
    <property type="entry name" value="moaD"/>
    <property type="match status" value="1"/>
</dbReference>
<evidence type="ECO:0000256" key="10">
    <source>
        <dbReference type="ARBA" id="ARBA00077809"/>
    </source>
</evidence>
<dbReference type="GO" id="GO:0000166">
    <property type="term" value="F:nucleotide binding"/>
    <property type="evidence" value="ECO:0007669"/>
    <property type="project" value="UniProtKB-KW"/>
</dbReference>
<sequence>MIKVLFFAELEEIVGSRELTIEKAELTVNEVKEYLKDKFPALPVDRAMIAVNEEYVDDTDVVKTNDIVALVPPVSGG</sequence>
<dbReference type="CDD" id="cd00754">
    <property type="entry name" value="Ubl_MoaD"/>
    <property type="match status" value="1"/>
</dbReference>
<dbReference type="InterPro" id="IPR012675">
    <property type="entry name" value="Beta-grasp_dom_sf"/>
</dbReference>
<evidence type="ECO:0000256" key="4">
    <source>
        <dbReference type="ARBA" id="ARBA00024200"/>
    </source>
</evidence>
<evidence type="ECO:0000256" key="7">
    <source>
        <dbReference type="ARBA" id="ARBA00063099"/>
    </source>
</evidence>
<dbReference type="Pfam" id="PF02597">
    <property type="entry name" value="ThiS"/>
    <property type="match status" value="1"/>
</dbReference>
<dbReference type="InterPro" id="IPR016155">
    <property type="entry name" value="Mopterin_synth/thiamin_S_b"/>
</dbReference>
<comment type="caution">
    <text evidence="13">The sequence shown here is derived from an EMBL/GenBank/DDBJ whole genome shotgun (WGS) entry which is preliminary data.</text>
</comment>
<evidence type="ECO:0000256" key="8">
    <source>
        <dbReference type="ARBA" id="ARBA00075076"/>
    </source>
</evidence>
<dbReference type="EMBL" id="MLQQ01000040">
    <property type="protein sequence ID" value="OIJ10174.1"/>
    <property type="molecule type" value="Genomic_DNA"/>
</dbReference>
<dbReference type="Proteomes" id="UP000180098">
    <property type="component" value="Unassembled WGS sequence"/>
</dbReference>
<dbReference type="AlphaFoldDB" id="A0A1S2LCX4"/>
<keyword evidence="2" id="KW-0547">Nucleotide-binding</keyword>
<dbReference type="InterPro" id="IPR044672">
    <property type="entry name" value="MOCS2A"/>
</dbReference>
<keyword evidence="14" id="KW-1185">Reference proteome</keyword>
<evidence type="ECO:0000256" key="12">
    <source>
        <dbReference type="ARBA" id="ARBA00078992"/>
    </source>
</evidence>
<comment type="pathway">
    <text evidence="1">Cofactor biosynthesis; molybdopterin biosynthesis.</text>
</comment>
<evidence type="ECO:0000256" key="1">
    <source>
        <dbReference type="ARBA" id="ARBA00005046"/>
    </source>
</evidence>
<keyword evidence="3" id="KW-0501">Molybdenum cofactor biosynthesis</keyword>
<organism evidence="13 14">
    <name type="scientific">Anaerobacillus arseniciselenatis</name>
    <dbReference type="NCBI Taxonomy" id="85682"/>
    <lineage>
        <taxon>Bacteria</taxon>
        <taxon>Bacillati</taxon>
        <taxon>Bacillota</taxon>
        <taxon>Bacilli</taxon>
        <taxon>Bacillales</taxon>
        <taxon>Bacillaceae</taxon>
        <taxon>Anaerobacillus</taxon>
    </lineage>
</organism>
<protein>
    <recommendedName>
        <fullName evidence="5">Molybdopterin synthase sulfur carrier subunit</fullName>
    </recommendedName>
    <alternativeName>
        <fullName evidence="11">MPT synthase subunit 1</fullName>
    </alternativeName>
    <alternativeName>
        <fullName evidence="8">Molybdenum cofactor biosynthesis protein D</fullName>
    </alternativeName>
    <alternativeName>
        <fullName evidence="10">Molybdopterin-converting factor small subunit</fullName>
    </alternativeName>
    <alternativeName>
        <fullName evidence="9">Molybdopterin-converting factor subunit 1</fullName>
    </alternativeName>
    <alternativeName>
        <fullName evidence="12">Sulfur carrier protein MoaD</fullName>
    </alternativeName>
</protein>
<evidence type="ECO:0000313" key="13">
    <source>
        <dbReference type="EMBL" id="OIJ10174.1"/>
    </source>
</evidence>
<dbReference type="InterPro" id="IPR003749">
    <property type="entry name" value="ThiS/MoaD-like"/>
</dbReference>
<dbReference type="GO" id="GO:0006777">
    <property type="term" value="P:Mo-molybdopterin cofactor biosynthetic process"/>
    <property type="evidence" value="ECO:0007669"/>
    <property type="project" value="UniProtKB-KW"/>
</dbReference>
<evidence type="ECO:0000256" key="11">
    <source>
        <dbReference type="ARBA" id="ARBA00078020"/>
    </source>
</evidence>
<comment type="similarity">
    <text evidence="4">Belongs to the MoaD family.</text>
</comment>
<name>A0A1S2LCX4_9BACI</name>
<dbReference type="RefSeq" id="WP_071313938.1">
    <property type="nucleotide sequence ID" value="NZ_MLQQ01000040.1"/>
</dbReference>
<evidence type="ECO:0000256" key="2">
    <source>
        <dbReference type="ARBA" id="ARBA00022741"/>
    </source>
</evidence>
<evidence type="ECO:0000256" key="6">
    <source>
        <dbReference type="ARBA" id="ARBA00054425"/>
    </source>
</evidence>
<evidence type="ECO:0000313" key="14">
    <source>
        <dbReference type="Proteomes" id="UP000180098"/>
    </source>
</evidence>
<evidence type="ECO:0000256" key="5">
    <source>
        <dbReference type="ARBA" id="ARBA00024247"/>
    </source>
</evidence>
<proteinExistence type="inferred from homology"/>
<dbReference type="PANTHER" id="PTHR33359">
    <property type="entry name" value="MOLYBDOPTERIN SYNTHASE SULFUR CARRIER SUBUNIT"/>
    <property type="match status" value="1"/>
</dbReference>
<dbReference type="SUPFAM" id="SSF54285">
    <property type="entry name" value="MoaD/ThiS"/>
    <property type="match status" value="1"/>
</dbReference>
<reference evidence="13 14" key="1">
    <citation type="submission" date="2016-10" db="EMBL/GenBank/DDBJ databases">
        <title>Draft genome sequences of four alkaliphilic bacteria belonging to the Anaerobacillus genus.</title>
        <authorList>
            <person name="Bassil N.M."/>
            <person name="Lloyd J.R."/>
        </authorList>
    </citation>
    <scope>NUCLEOTIDE SEQUENCE [LARGE SCALE GENOMIC DNA]</scope>
    <source>
        <strain evidence="13 14">DSM 15340</strain>
    </source>
</reference>
<dbReference type="PANTHER" id="PTHR33359:SF1">
    <property type="entry name" value="MOLYBDOPTERIN SYNTHASE SULFUR CARRIER SUBUNIT"/>
    <property type="match status" value="1"/>
</dbReference>
<comment type="function">
    <text evidence="6">Involved in sulfur transfer in the conversion of molybdopterin precursor Z to molybdopterin.</text>
</comment>
<dbReference type="Gene3D" id="3.10.20.30">
    <property type="match status" value="1"/>
</dbReference>
<accession>A0A1S2LCX4</accession>
<gene>
    <name evidence="13" type="ORF">BKP35_13765</name>
</gene>
<evidence type="ECO:0000256" key="3">
    <source>
        <dbReference type="ARBA" id="ARBA00023150"/>
    </source>
</evidence>
<evidence type="ECO:0000256" key="9">
    <source>
        <dbReference type="ARBA" id="ARBA00076711"/>
    </source>
</evidence>
<dbReference type="UniPathway" id="UPA00344"/>
<dbReference type="FunFam" id="3.10.20.30:FF:000010">
    <property type="entry name" value="Molybdopterin synthase sulfur carrier subunit"/>
    <property type="match status" value="1"/>
</dbReference>
<dbReference type="OrthoDB" id="9801945at2"/>
<dbReference type="GO" id="GO:1990133">
    <property type="term" value="C:molybdopterin adenylyltransferase complex"/>
    <property type="evidence" value="ECO:0007669"/>
    <property type="project" value="TreeGrafter"/>
</dbReference>
<comment type="subunit">
    <text evidence="7">Heterotetramer of 2 MoaD subunits and 2 MoaE subunits. Forms a stable heterotetrameric complex of 2 MoaD and 2 MoeB during adenylation of MoaD by MoeB. During catalysis MoaD shuttles between the two heterotetrameric complexes.</text>
</comment>